<feature type="domain" description="ABC transporter" evidence="10">
    <location>
        <begin position="249"/>
        <end position="495"/>
    </location>
</feature>
<evidence type="ECO:0000259" key="10">
    <source>
        <dbReference type="PROSITE" id="PS50893"/>
    </source>
</evidence>
<dbReference type="PANTHER" id="PTHR43790">
    <property type="entry name" value="CARBOHYDRATE TRANSPORT ATP-BINDING PROTEIN MG119-RELATED"/>
    <property type="match status" value="1"/>
</dbReference>
<organism evidence="11 12">
    <name type="scientific">Hominiventricola filiformis</name>
    <dbReference type="NCBI Taxonomy" id="2885352"/>
    <lineage>
        <taxon>Bacteria</taxon>
        <taxon>Bacillati</taxon>
        <taxon>Bacillota</taxon>
        <taxon>Clostridia</taxon>
        <taxon>Lachnospirales</taxon>
        <taxon>Lachnospiraceae</taxon>
        <taxon>Hominiventricola</taxon>
    </lineage>
</organism>
<reference evidence="11 12" key="1">
    <citation type="submission" date="2021-10" db="EMBL/GenBank/DDBJ databases">
        <title>Anaerobic single-cell dispensing facilitates the cultivation of human gut bacteria.</title>
        <authorList>
            <person name="Afrizal A."/>
        </authorList>
    </citation>
    <scope>NUCLEOTIDE SEQUENCE [LARGE SCALE GENOMIC DNA]</scope>
    <source>
        <strain evidence="11 12">CLA-AA-H276</strain>
    </source>
</reference>
<dbReference type="CDD" id="cd03216">
    <property type="entry name" value="ABC_Carb_Monos_I"/>
    <property type="match status" value="1"/>
</dbReference>
<keyword evidence="4" id="KW-0762">Sugar transport</keyword>
<dbReference type="Pfam" id="PF00005">
    <property type="entry name" value="ABC_tran"/>
    <property type="match status" value="2"/>
</dbReference>
<dbReference type="AlphaFoldDB" id="A0AAE3AA65"/>
<keyword evidence="8" id="KW-1278">Translocase</keyword>
<dbReference type="GO" id="GO:0016887">
    <property type="term" value="F:ATP hydrolysis activity"/>
    <property type="evidence" value="ECO:0007669"/>
    <property type="project" value="InterPro"/>
</dbReference>
<dbReference type="Proteomes" id="UP001198220">
    <property type="component" value="Unassembled WGS sequence"/>
</dbReference>
<dbReference type="InterPro" id="IPR003439">
    <property type="entry name" value="ABC_transporter-like_ATP-bd"/>
</dbReference>
<evidence type="ECO:0000313" key="12">
    <source>
        <dbReference type="Proteomes" id="UP001198220"/>
    </source>
</evidence>
<dbReference type="Gene3D" id="3.40.50.300">
    <property type="entry name" value="P-loop containing nucleotide triphosphate hydrolases"/>
    <property type="match status" value="2"/>
</dbReference>
<evidence type="ECO:0000256" key="2">
    <source>
        <dbReference type="ARBA" id="ARBA00022448"/>
    </source>
</evidence>
<evidence type="ECO:0000256" key="6">
    <source>
        <dbReference type="ARBA" id="ARBA00022741"/>
    </source>
</evidence>
<proteinExistence type="predicted"/>
<dbReference type="RefSeq" id="WP_308459916.1">
    <property type="nucleotide sequence ID" value="NZ_JAJEPS010000016.1"/>
</dbReference>
<evidence type="ECO:0000256" key="5">
    <source>
        <dbReference type="ARBA" id="ARBA00022737"/>
    </source>
</evidence>
<dbReference type="InterPro" id="IPR003593">
    <property type="entry name" value="AAA+_ATPase"/>
</dbReference>
<evidence type="ECO:0000256" key="8">
    <source>
        <dbReference type="ARBA" id="ARBA00022967"/>
    </source>
</evidence>
<evidence type="ECO:0000256" key="7">
    <source>
        <dbReference type="ARBA" id="ARBA00022840"/>
    </source>
</evidence>
<protein>
    <submittedName>
        <fullName evidence="11">Sugar ABC transporter ATP-binding protein</fullName>
    </submittedName>
</protein>
<comment type="subcellular location">
    <subcellularLocation>
        <location evidence="1">Cell membrane</location>
        <topology evidence="1">Peripheral membrane protein</topology>
    </subcellularLocation>
</comment>
<keyword evidence="3" id="KW-1003">Cell membrane</keyword>
<keyword evidence="9" id="KW-0472">Membrane</keyword>
<dbReference type="PROSITE" id="PS00211">
    <property type="entry name" value="ABC_TRANSPORTER_1"/>
    <property type="match status" value="1"/>
</dbReference>
<feature type="domain" description="ABC transporter" evidence="10">
    <location>
        <begin position="6"/>
        <end position="242"/>
    </location>
</feature>
<dbReference type="FunFam" id="3.40.50.300:FF:000127">
    <property type="entry name" value="Ribose import ATP-binding protein RbsA"/>
    <property type="match status" value="1"/>
</dbReference>
<comment type="caution">
    <text evidence="11">The sequence shown here is derived from an EMBL/GenBank/DDBJ whole genome shotgun (WGS) entry which is preliminary data.</text>
</comment>
<keyword evidence="7 11" id="KW-0067">ATP-binding</keyword>
<dbReference type="InterPro" id="IPR027417">
    <property type="entry name" value="P-loop_NTPase"/>
</dbReference>
<keyword evidence="5" id="KW-0677">Repeat</keyword>
<evidence type="ECO:0000256" key="3">
    <source>
        <dbReference type="ARBA" id="ARBA00022475"/>
    </source>
</evidence>
<dbReference type="SMART" id="SM00382">
    <property type="entry name" value="AAA"/>
    <property type="match status" value="2"/>
</dbReference>
<evidence type="ECO:0000256" key="1">
    <source>
        <dbReference type="ARBA" id="ARBA00004202"/>
    </source>
</evidence>
<dbReference type="CDD" id="cd03215">
    <property type="entry name" value="ABC_Carb_Monos_II"/>
    <property type="match status" value="1"/>
</dbReference>
<accession>A0AAE3AA65</accession>
<evidence type="ECO:0000313" key="11">
    <source>
        <dbReference type="EMBL" id="MCC2127213.1"/>
    </source>
</evidence>
<dbReference type="EMBL" id="JAJEPS010000016">
    <property type="protein sequence ID" value="MCC2127213.1"/>
    <property type="molecule type" value="Genomic_DNA"/>
</dbReference>
<dbReference type="GO" id="GO:0005524">
    <property type="term" value="F:ATP binding"/>
    <property type="evidence" value="ECO:0007669"/>
    <property type="project" value="UniProtKB-KW"/>
</dbReference>
<dbReference type="InterPro" id="IPR050107">
    <property type="entry name" value="ABC_carbohydrate_import_ATPase"/>
</dbReference>
<dbReference type="GO" id="GO:0005886">
    <property type="term" value="C:plasma membrane"/>
    <property type="evidence" value="ECO:0007669"/>
    <property type="project" value="UniProtKB-SubCell"/>
</dbReference>
<evidence type="ECO:0000256" key="4">
    <source>
        <dbReference type="ARBA" id="ARBA00022597"/>
    </source>
</evidence>
<keyword evidence="12" id="KW-1185">Reference proteome</keyword>
<dbReference type="InterPro" id="IPR017871">
    <property type="entry name" value="ABC_transporter-like_CS"/>
</dbReference>
<keyword evidence="6" id="KW-0547">Nucleotide-binding</keyword>
<sequence length="508" mass="57120">MSGNVLELKHIGKSFGGIPILKDIDFTVERGTFHALLGENGAGKSTLMKIVCGTYTMDQGEYLYDGQIIKNLNPRDAIQMGISMIQQELSPIPEMTIAENIFLYREPMTKLRFVDDKKMNREAKKLLEEVGMHLEPSRKMSTLTVAEMQMVEIVKAISRDASVVIMDEPTSSLTDREIEALFREIEKLKKKGVAIIYITHKLDEVFKMSDEITIMRDGEKISTGKISDYNMERIITEMVGRAMTNIYPERIRNIGKEIFRAEGLQGKKFKNISFHVNKGEIVGFSGLVGAGRTEVARAIFGLDDLRGGKLYLKNSEIDIRKPSDAIKAGIAFSNEDRKVEGLVLCRSIRENISMINMEMITSNGIINMKKDKELSNSMVKKLNIKLPSIESKVQNISGGNQQKVVLAKWLSRDMTFMILDEPTRGIDVGAKYDIYNLIGSMAKDGLAVMVISSEIQELMGICDRIYVMSDGEITGELAQKDFSQENIMRYAIANTKLRSESDEEIDNE</sequence>
<gene>
    <name evidence="11" type="ORF">LKD36_13655</name>
</gene>
<name>A0AAE3AA65_9FIRM</name>
<keyword evidence="2" id="KW-0813">Transport</keyword>
<dbReference type="SUPFAM" id="SSF52540">
    <property type="entry name" value="P-loop containing nucleoside triphosphate hydrolases"/>
    <property type="match status" value="2"/>
</dbReference>
<evidence type="ECO:0000256" key="9">
    <source>
        <dbReference type="ARBA" id="ARBA00023136"/>
    </source>
</evidence>
<dbReference type="PANTHER" id="PTHR43790:SF3">
    <property type="entry name" value="D-ALLOSE IMPORT ATP-BINDING PROTEIN ALSA-RELATED"/>
    <property type="match status" value="1"/>
</dbReference>
<dbReference type="PROSITE" id="PS50893">
    <property type="entry name" value="ABC_TRANSPORTER_2"/>
    <property type="match status" value="2"/>
</dbReference>